<dbReference type="VEuPathDB" id="CryptoDB:Vbra_5797"/>
<feature type="compositionally biased region" description="Basic and acidic residues" evidence="4">
    <location>
        <begin position="363"/>
        <end position="379"/>
    </location>
</feature>
<dbReference type="GO" id="GO:0015937">
    <property type="term" value="P:coenzyme A biosynthetic process"/>
    <property type="evidence" value="ECO:0007669"/>
    <property type="project" value="UniProtKB-KW"/>
</dbReference>
<dbReference type="GO" id="GO:0005634">
    <property type="term" value="C:nucleus"/>
    <property type="evidence" value="ECO:0007669"/>
    <property type="project" value="TreeGrafter"/>
</dbReference>
<dbReference type="EMBL" id="CDMY01000422">
    <property type="protein sequence ID" value="CEM11684.1"/>
    <property type="molecule type" value="Genomic_DNA"/>
</dbReference>
<dbReference type="PANTHER" id="PTHR12280:SF20">
    <property type="entry name" value="4'-PHOSPHOPANTETHEINE PHOSPHATASE"/>
    <property type="match status" value="1"/>
</dbReference>
<sequence length="450" mass="48585">MRSSESSAPPLTPALAGAPKIGLDVGGSLAKVVFSSTGETHNQSEGLSPPDDHLELDLGDGRTLRFIHFQTKQMGDLITFLRDVVGVRPGQALEVTGGGAFKYQDLLSKKLGVQIHKNDEMQSLMNGLSFLIRQHSHSTRRMQGSETSASSSRGFGSRGRPATDSIVFRFDVTSRTRVPVDLEENVYPLLVVNIGSGVSILKATAPDKFLRVTGTCIGGGTVLGLARLLFNASSFEEVVRLSEKGEDVLDLKVRDLFGERSGSRVLPGDTLASSFGKIYALNTCVSATELRGSLRKEDIARSLIHMVSYNLGYIAYLIGSVHRVRRVFFAGKYINDRPLTMQSITEGVNFYARHYAEAWHRAAQPHDRARAQAEPHAENRPAPTALSPPAASATRQHEAQEGHDASTEGSPTMGTAADLADDLGSPPEPFDVLFLRHDGYLGCLGACGII</sequence>
<name>A0A0G4FER6_VITBC</name>
<dbReference type="PANTHER" id="PTHR12280">
    <property type="entry name" value="PANTOTHENATE KINASE"/>
    <property type="match status" value="1"/>
</dbReference>
<gene>
    <name evidence="5" type="ORF">Vbra_5797</name>
</gene>
<dbReference type="GO" id="GO:0005524">
    <property type="term" value="F:ATP binding"/>
    <property type="evidence" value="ECO:0007669"/>
    <property type="project" value="UniProtKB-KW"/>
</dbReference>
<organism evidence="5 6">
    <name type="scientific">Vitrella brassicaformis (strain CCMP3155)</name>
    <dbReference type="NCBI Taxonomy" id="1169540"/>
    <lineage>
        <taxon>Eukaryota</taxon>
        <taxon>Sar</taxon>
        <taxon>Alveolata</taxon>
        <taxon>Colpodellida</taxon>
        <taxon>Vitrellaceae</taxon>
        <taxon>Vitrella</taxon>
    </lineage>
</organism>
<keyword evidence="3" id="KW-0173">Coenzyme A biosynthesis</keyword>
<dbReference type="Gene3D" id="3.30.420.40">
    <property type="match status" value="1"/>
</dbReference>
<dbReference type="STRING" id="1169540.A0A0G4FER6"/>
<dbReference type="InterPro" id="IPR043129">
    <property type="entry name" value="ATPase_NBD"/>
</dbReference>
<feature type="compositionally biased region" description="Basic and acidic residues" evidence="4">
    <location>
        <begin position="395"/>
        <end position="406"/>
    </location>
</feature>
<dbReference type="OMA" id="WSKGAKQ"/>
<dbReference type="GO" id="GO:0004594">
    <property type="term" value="F:pantothenate kinase activity"/>
    <property type="evidence" value="ECO:0007669"/>
    <property type="project" value="TreeGrafter"/>
</dbReference>
<evidence type="ECO:0000256" key="4">
    <source>
        <dbReference type="SAM" id="MobiDB-lite"/>
    </source>
</evidence>
<feature type="region of interest" description="Disordered" evidence="4">
    <location>
        <begin position="138"/>
        <end position="158"/>
    </location>
</feature>
<evidence type="ECO:0008006" key="7">
    <source>
        <dbReference type="Google" id="ProtNLM"/>
    </source>
</evidence>
<feature type="compositionally biased region" description="Low complexity" evidence="4">
    <location>
        <begin position="381"/>
        <end position="394"/>
    </location>
</feature>
<dbReference type="SUPFAM" id="SSF53067">
    <property type="entry name" value="Actin-like ATPase domain"/>
    <property type="match status" value="2"/>
</dbReference>
<accession>A0A0G4FER6</accession>
<keyword evidence="1" id="KW-0547">Nucleotide-binding</keyword>
<dbReference type="InterPro" id="IPR004567">
    <property type="entry name" value="Type_II_PanK"/>
</dbReference>
<dbReference type="FunCoup" id="A0A0G4FER6">
    <property type="interactions" value="60"/>
</dbReference>
<dbReference type="CDD" id="cd24086">
    <property type="entry name" value="ASKHA_NBD_PanK-II_euk"/>
    <property type="match status" value="1"/>
</dbReference>
<keyword evidence="6" id="KW-1185">Reference proteome</keyword>
<keyword evidence="2" id="KW-0067">ATP-binding</keyword>
<dbReference type="PhylomeDB" id="A0A0G4FER6"/>
<evidence type="ECO:0000256" key="2">
    <source>
        <dbReference type="ARBA" id="ARBA00022840"/>
    </source>
</evidence>
<dbReference type="Pfam" id="PF03630">
    <property type="entry name" value="Fumble"/>
    <property type="match status" value="1"/>
</dbReference>
<dbReference type="OrthoDB" id="498611at2759"/>
<protein>
    <recommendedName>
        <fullName evidence="7">Pantothenate kinase</fullName>
    </recommendedName>
</protein>
<dbReference type="AlphaFoldDB" id="A0A0G4FER6"/>
<dbReference type="Proteomes" id="UP000041254">
    <property type="component" value="Unassembled WGS sequence"/>
</dbReference>
<proteinExistence type="predicted"/>
<evidence type="ECO:0000313" key="6">
    <source>
        <dbReference type="Proteomes" id="UP000041254"/>
    </source>
</evidence>
<dbReference type="Gene3D" id="3.30.420.510">
    <property type="match status" value="1"/>
</dbReference>
<evidence type="ECO:0000256" key="1">
    <source>
        <dbReference type="ARBA" id="ARBA00022741"/>
    </source>
</evidence>
<dbReference type="InParanoid" id="A0A0G4FER6"/>
<feature type="compositionally biased region" description="Low complexity" evidence="4">
    <location>
        <begin position="144"/>
        <end position="158"/>
    </location>
</feature>
<evidence type="ECO:0000313" key="5">
    <source>
        <dbReference type="EMBL" id="CEM11684.1"/>
    </source>
</evidence>
<feature type="region of interest" description="Disordered" evidence="4">
    <location>
        <begin position="363"/>
        <end position="422"/>
    </location>
</feature>
<dbReference type="GO" id="GO:0005829">
    <property type="term" value="C:cytosol"/>
    <property type="evidence" value="ECO:0007669"/>
    <property type="project" value="TreeGrafter"/>
</dbReference>
<evidence type="ECO:0000256" key="3">
    <source>
        <dbReference type="ARBA" id="ARBA00022993"/>
    </source>
</evidence>
<reference evidence="5 6" key="1">
    <citation type="submission" date="2014-11" db="EMBL/GenBank/DDBJ databases">
        <authorList>
            <person name="Zhu J."/>
            <person name="Qi W."/>
            <person name="Song R."/>
        </authorList>
    </citation>
    <scope>NUCLEOTIDE SEQUENCE [LARGE SCALE GENOMIC DNA]</scope>
</reference>